<dbReference type="OMA" id="ARWHERE"/>
<dbReference type="InterPro" id="IPR019374">
    <property type="entry name" value="Ribosomal_mS22"/>
</dbReference>
<dbReference type="OrthoDB" id="10052321at2759"/>
<dbReference type="CTD" id="56945"/>
<dbReference type="Pfam" id="PF10245">
    <property type="entry name" value="MRP-S22"/>
    <property type="match status" value="1"/>
</dbReference>
<dbReference type="PANTHER" id="PTHR13071">
    <property type="entry name" value="MITOCHONDRIAL 28S RIBOSOMAL PROTEIN S22"/>
    <property type="match status" value="1"/>
</dbReference>
<keyword evidence="2" id="KW-0689">Ribosomal protein</keyword>
<dbReference type="KEGG" id="hazt:108671153"/>
<evidence type="ECO:0000313" key="1">
    <source>
        <dbReference type="Proteomes" id="UP000694843"/>
    </source>
</evidence>
<dbReference type="GeneID" id="108671153"/>
<protein>
    <submittedName>
        <fullName evidence="2">28S ribosomal protein S22, mitochondrial</fullName>
    </submittedName>
</protein>
<dbReference type="AlphaFoldDB" id="A0A8B7NKD9"/>
<keyword evidence="2" id="KW-0687">Ribonucleoprotein</keyword>
<reference evidence="2" key="1">
    <citation type="submission" date="2025-08" db="UniProtKB">
        <authorList>
            <consortium name="RefSeq"/>
        </authorList>
    </citation>
    <scope>IDENTIFICATION</scope>
    <source>
        <tissue evidence="2">Whole organism</tissue>
    </source>
</reference>
<keyword evidence="1" id="KW-1185">Reference proteome</keyword>
<dbReference type="GO" id="GO:0003735">
    <property type="term" value="F:structural constituent of ribosome"/>
    <property type="evidence" value="ECO:0007669"/>
    <property type="project" value="TreeGrafter"/>
</dbReference>
<dbReference type="PANTHER" id="PTHR13071:SF4">
    <property type="entry name" value="SMALL RIBOSOMAL SUBUNIT PROTEIN MS22"/>
    <property type="match status" value="1"/>
</dbReference>
<dbReference type="Proteomes" id="UP000694843">
    <property type="component" value="Unplaced"/>
</dbReference>
<dbReference type="GO" id="GO:0005763">
    <property type="term" value="C:mitochondrial small ribosomal subunit"/>
    <property type="evidence" value="ECO:0007669"/>
    <property type="project" value="TreeGrafter"/>
</dbReference>
<dbReference type="RefSeq" id="XP_018014124.1">
    <property type="nucleotide sequence ID" value="XM_018158635.2"/>
</dbReference>
<organism evidence="1 2">
    <name type="scientific">Hyalella azteca</name>
    <name type="common">Amphipod</name>
    <dbReference type="NCBI Taxonomy" id="294128"/>
    <lineage>
        <taxon>Eukaryota</taxon>
        <taxon>Metazoa</taxon>
        <taxon>Ecdysozoa</taxon>
        <taxon>Arthropoda</taxon>
        <taxon>Crustacea</taxon>
        <taxon>Multicrustacea</taxon>
        <taxon>Malacostraca</taxon>
        <taxon>Eumalacostraca</taxon>
        <taxon>Peracarida</taxon>
        <taxon>Amphipoda</taxon>
        <taxon>Senticaudata</taxon>
        <taxon>Talitrida</taxon>
        <taxon>Talitroidea</taxon>
        <taxon>Hyalellidae</taxon>
        <taxon>Hyalella</taxon>
    </lineage>
</organism>
<sequence length="381" mass="43751">MALLERTFFSLTSKLNFKGMRHILIPDTPTIVIPVRGAKQKYHPDSFIGFRVEPRENHNRQYVSHPLIYKDADPAPRFMDARVRAILKDLTGCDHSKVFRHRALLSISAPEIVFFTDEQLKIAQNDAKIKADKLLSMPPVVKVRAEEVQDISFDPALQGIMPNFKIVFTDISLGIPDNKRIIVVRENSGKLRHANGAERQRMNEIYNPRKGRKHYVSELFTAKCLPDVLARGQYEFVLDRACLQFEPDEPEYQSVVAYVYEALDKKQHYDSLLSTRHYGPMLFFLVWHKCLNNFLEHHLMAGRLDVASQVVKLYCLLHQKSDVAKAMTDFRDPMHVVQTFVSLECMDTSARVQLALKQCKELLRSQQQVEQNVAAALGQSS</sequence>
<accession>A0A8B7NKD9</accession>
<evidence type="ECO:0000313" key="2">
    <source>
        <dbReference type="RefSeq" id="XP_018014124.1"/>
    </source>
</evidence>
<gene>
    <name evidence="2" type="primary">LOC108671153</name>
</gene>
<name>A0A8B7NKD9_HYAAZ</name>
<proteinExistence type="predicted"/>